<sequence>MVDIGDIVVACRVIRRIRSDPEAEVFLVERVDSARREILTLFGAEVCEDRDWVQRAIRDVQVLAPLRHPNLVTLYGRGELDDRLWEVCEFVEGAEAGRLSWSPRSIPSEAAIDVVSDVAAALDFVWRVRGIVHGRVDPGNIVTAFDRDGRLRVAKLTGFGSGRGSFERGRALPARVSAVSFVSPEVLTGAALDNRTDVYSLGCTAFYLLTGRPPFASDSLADEVFRHLNEPPPSAWQGATNLPPAVDEVFAQVLAKDPGQRYQSCGEFAEALRRAAGRGAARPVTGSDEPRRSQQEDSGDESQGAGGRRYRRQVTSAEAGHVIGGFRVVSRIRENAMAEVFRVQRTPGAPDEVLTVFRAEACRDGGFVSAVVRSAEALAGVAHPNVLAVSAVGWWGDRLWWASEFIDGNDCGMYAGLGPGAWGQVIDVLAGAAAGLGFVWETRGVAHGHLSPAQIVVVPGGGRVPGRGYTAKVGGFGPDGALALTAVVGLGSLDGWPTHLVDWVSFASPEALRGGALGHRADVYSLGCTAMHLLTGAPPFVADRVNDVRNSHIARRPPSARLRASHLPPGVDEVLVRALAKDPSERYPSCTAFVDALQRVGARTVPDPERPTEGVRLPRSGYYVVTFRAVEVGRYTTADTAVAAAKSVIDTEIGAAPDDDTTPTVTWHAGPSARPQEVPFDAAAYRRDAIERRDAAASTGGAASAPNPVSDTPLPPATVYGAPPVIVRDEPWPPFPVYGGPPPLPARPEQHRPRTGWRRWLHLGRPE</sequence>
<dbReference type="EMBL" id="BAABFR010000042">
    <property type="protein sequence ID" value="GAA4395253.1"/>
    <property type="molecule type" value="Genomic_DNA"/>
</dbReference>
<feature type="compositionally biased region" description="Basic residues" evidence="7">
    <location>
        <begin position="753"/>
        <end position="767"/>
    </location>
</feature>
<dbReference type="PANTHER" id="PTHR43289:SF6">
    <property type="entry name" value="SERINE_THREONINE-PROTEIN KINASE NEKL-3"/>
    <property type="match status" value="1"/>
</dbReference>
<dbReference type="PROSITE" id="PS50011">
    <property type="entry name" value="PROTEIN_KINASE_DOM"/>
    <property type="match status" value="2"/>
</dbReference>
<dbReference type="Pfam" id="PF00069">
    <property type="entry name" value="Pkinase"/>
    <property type="match status" value="2"/>
</dbReference>
<dbReference type="CDD" id="cd14014">
    <property type="entry name" value="STKc_PknB_like"/>
    <property type="match status" value="2"/>
</dbReference>
<evidence type="ECO:0000256" key="4">
    <source>
        <dbReference type="ARBA" id="ARBA00022741"/>
    </source>
</evidence>
<feature type="domain" description="Protein kinase" evidence="8">
    <location>
        <begin position="1"/>
        <end position="273"/>
    </location>
</feature>
<dbReference type="SMART" id="SM00220">
    <property type="entry name" value="S_TKc"/>
    <property type="match status" value="1"/>
</dbReference>
<dbReference type="EC" id="2.7.11.1" evidence="1"/>
<comment type="caution">
    <text evidence="9">The sequence shown here is derived from an EMBL/GenBank/DDBJ whole genome shotgun (WGS) entry which is preliminary data.</text>
</comment>
<gene>
    <name evidence="9" type="ORF">GCM10023147_28250</name>
</gene>
<proteinExistence type="predicted"/>
<feature type="region of interest" description="Disordered" evidence="7">
    <location>
        <begin position="654"/>
        <end position="675"/>
    </location>
</feature>
<dbReference type="SUPFAM" id="SSF56112">
    <property type="entry name" value="Protein kinase-like (PK-like)"/>
    <property type="match status" value="2"/>
</dbReference>
<protein>
    <recommendedName>
        <fullName evidence="1">non-specific serine/threonine protein kinase</fullName>
        <ecNumber evidence="1">2.7.11.1</ecNumber>
    </recommendedName>
</protein>
<feature type="region of interest" description="Disordered" evidence="7">
    <location>
        <begin position="276"/>
        <end position="313"/>
    </location>
</feature>
<evidence type="ECO:0000256" key="7">
    <source>
        <dbReference type="SAM" id="MobiDB-lite"/>
    </source>
</evidence>
<evidence type="ECO:0000256" key="1">
    <source>
        <dbReference type="ARBA" id="ARBA00012513"/>
    </source>
</evidence>
<dbReference type="Proteomes" id="UP001500635">
    <property type="component" value="Unassembled WGS sequence"/>
</dbReference>
<accession>A0ABP8JST7</accession>
<organism evidence="9 10">
    <name type="scientific">Tsukamurella soli</name>
    <dbReference type="NCBI Taxonomy" id="644556"/>
    <lineage>
        <taxon>Bacteria</taxon>
        <taxon>Bacillati</taxon>
        <taxon>Actinomycetota</taxon>
        <taxon>Actinomycetes</taxon>
        <taxon>Mycobacteriales</taxon>
        <taxon>Tsukamurellaceae</taxon>
        <taxon>Tsukamurella</taxon>
    </lineage>
</organism>
<keyword evidence="3" id="KW-0808">Transferase</keyword>
<evidence type="ECO:0000256" key="5">
    <source>
        <dbReference type="ARBA" id="ARBA00022777"/>
    </source>
</evidence>
<keyword evidence="10" id="KW-1185">Reference proteome</keyword>
<keyword evidence="2" id="KW-0723">Serine/threonine-protein kinase</keyword>
<dbReference type="Gene3D" id="3.30.200.20">
    <property type="entry name" value="Phosphorylase Kinase, domain 1"/>
    <property type="match status" value="2"/>
</dbReference>
<evidence type="ECO:0000256" key="2">
    <source>
        <dbReference type="ARBA" id="ARBA00022527"/>
    </source>
</evidence>
<feature type="compositionally biased region" description="Low complexity" evidence="7">
    <location>
        <begin position="696"/>
        <end position="705"/>
    </location>
</feature>
<reference evidence="10" key="1">
    <citation type="journal article" date="2019" name="Int. J. Syst. Evol. Microbiol.">
        <title>The Global Catalogue of Microorganisms (GCM) 10K type strain sequencing project: providing services to taxonomists for standard genome sequencing and annotation.</title>
        <authorList>
            <consortium name="The Broad Institute Genomics Platform"/>
            <consortium name="The Broad Institute Genome Sequencing Center for Infectious Disease"/>
            <person name="Wu L."/>
            <person name="Ma J."/>
        </authorList>
    </citation>
    <scope>NUCLEOTIDE SEQUENCE [LARGE SCALE GENOMIC DNA]</scope>
    <source>
        <strain evidence="10">JCM 17688</strain>
    </source>
</reference>
<evidence type="ECO:0000259" key="8">
    <source>
        <dbReference type="PROSITE" id="PS50011"/>
    </source>
</evidence>
<keyword evidence="4" id="KW-0547">Nucleotide-binding</keyword>
<evidence type="ECO:0000313" key="9">
    <source>
        <dbReference type="EMBL" id="GAA4395253.1"/>
    </source>
</evidence>
<name>A0ABP8JST7_9ACTN</name>
<evidence type="ECO:0000256" key="3">
    <source>
        <dbReference type="ARBA" id="ARBA00022679"/>
    </source>
</evidence>
<keyword evidence="5" id="KW-0418">Kinase</keyword>
<dbReference type="PANTHER" id="PTHR43289">
    <property type="entry name" value="MITOGEN-ACTIVATED PROTEIN KINASE KINASE KINASE 20-RELATED"/>
    <property type="match status" value="1"/>
</dbReference>
<dbReference type="RefSeq" id="WP_344996901.1">
    <property type="nucleotide sequence ID" value="NZ_BAABFR010000042.1"/>
</dbReference>
<feature type="domain" description="Protein kinase" evidence="8">
    <location>
        <begin position="326"/>
        <end position="598"/>
    </location>
</feature>
<dbReference type="Gene3D" id="1.10.510.10">
    <property type="entry name" value="Transferase(Phosphotransferase) domain 1"/>
    <property type="match status" value="2"/>
</dbReference>
<feature type="compositionally biased region" description="Pro residues" evidence="7">
    <location>
        <begin position="732"/>
        <end position="746"/>
    </location>
</feature>
<keyword evidence="6" id="KW-0067">ATP-binding</keyword>
<evidence type="ECO:0000313" key="10">
    <source>
        <dbReference type="Proteomes" id="UP001500635"/>
    </source>
</evidence>
<dbReference type="InterPro" id="IPR000719">
    <property type="entry name" value="Prot_kinase_dom"/>
</dbReference>
<feature type="region of interest" description="Disordered" evidence="7">
    <location>
        <begin position="693"/>
        <end position="767"/>
    </location>
</feature>
<dbReference type="InterPro" id="IPR011009">
    <property type="entry name" value="Kinase-like_dom_sf"/>
</dbReference>
<evidence type="ECO:0000256" key="6">
    <source>
        <dbReference type="ARBA" id="ARBA00022840"/>
    </source>
</evidence>